<gene>
    <name evidence="2" type="ORF">CNMCM5793_002936</name>
    <name evidence="3" type="ORF">CNMCM6106_008078</name>
</gene>
<name>A0A8H6QK64_9EURO</name>
<evidence type="ECO:0000313" key="3">
    <source>
        <dbReference type="EMBL" id="KAF7173989.1"/>
    </source>
</evidence>
<organism evidence="3 5">
    <name type="scientific">Aspergillus hiratsukae</name>
    <dbReference type="NCBI Taxonomy" id="1194566"/>
    <lineage>
        <taxon>Eukaryota</taxon>
        <taxon>Fungi</taxon>
        <taxon>Dikarya</taxon>
        <taxon>Ascomycota</taxon>
        <taxon>Pezizomycotina</taxon>
        <taxon>Eurotiomycetes</taxon>
        <taxon>Eurotiomycetidae</taxon>
        <taxon>Eurotiales</taxon>
        <taxon>Aspergillaceae</taxon>
        <taxon>Aspergillus</taxon>
        <taxon>Aspergillus subgen. Fumigati</taxon>
    </lineage>
</organism>
<evidence type="ECO:0000313" key="5">
    <source>
        <dbReference type="Proteomes" id="UP000662466"/>
    </source>
</evidence>
<evidence type="ECO:0000313" key="2">
    <source>
        <dbReference type="EMBL" id="KAF7115696.1"/>
    </source>
</evidence>
<sequence>MGSTASKHKRDAASTRKSAPKPNNTAGSVAAATTAGETTTTTDSDTTAVPLPDRVPGGWADIAMAMTCYEGKPTKTMETLAQMTAVREPVWRDSYAVECLIPDSFIIWEALQVQCIGAVTAFPCEHCRRGSGLWTQCVTLQDFLGGSCANCDHNSPLTRCSLRSTTPAKAAEENTAAAASAMTASPAPSNAPAAVLSAATSTPCATPRATASASQERAKRLHRMYETTAIACNAAAAALASAASAMSYLAEEYADEAGIHRNVD</sequence>
<protein>
    <submittedName>
        <fullName evidence="3">Uncharacterized protein</fullName>
    </submittedName>
</protein>
<evidence type="ECO:0000256" key="1">
    <source>
        <dbReference type="SAM" id="MobiDB-lite"/>
    </source>
</evidence>
<dbReference type="Proteomes" id="UP000662466">
    <property type="component" value="Unassembled WGS sequence"/>
</dbReference>
<comment type="caution">
    <text evidence="3">The sequence shown here is derived from an EMBL/GenBank/DDBJ whole genome shotgun (WGS) entry which is preliminary data.</text>
</comment>
<dbReference type="OrthoDB" id="4511039at2759"/>
<feature type="compositionally biased region" description="Basic residues" evidence="1">
    <location>
        <begin position="1"/>
        <end position="10"/>
    </location>
</feature>
<reference evidence="3" key="1">
    <citation type="submission" date="2020-06" db="EMBL/GenBank/DDBJ databases">
        <title>Draft genome sequences of strains closely related to Aspergillus parafelis and Aspergillus hiratsukae.</title>
        <authorList>
            <person name="Dos Santos R.A.C."/>
            <person name="Rivero-Menendez O."/>
            <person name="Steenwyk J.L."/>
            <person name="Mead M.E."/>
            <person name="Goldman G.H."/>
            <person name="Alastruey-Izquierdo A."/>
            <person name="Rokas A."/>
        </authorList>
    </citation>
    <scope>NUCLEOTIDE SEQUENCE</scope>
    <source>
        <strain evidence="2">CNM-CM5793</strain>
        <strain evidence="3">CNM-CM6106</strain>
    </source>
</reference>
<dbReference type="EMBL" id="JACBAD010002112">
    <property type="protein sequence ID" value="KAF7115696.1"/>
    <property type="molecule type" value="Genomic_DNA"/>
</dbReference>
<feature type="compositionally biased region" description="Low complexity" evidence="1">
    <location>
        <begin position="25"/>
        <end position="49"/>
    </location>
</feature>
<dbReference type="InterPro" id="IPR022190">
    <property type="entry name" value="DUF3716"/>
</dbReference>
<feature type="compositionally biased region" description="Polar residues" evidence="1">
    <location>
        <begin position="15"/>
        <end position="24"/>
    </location>
</feature>
<proteinExistence type="predicted"/>
<keyword evidence="4" id="KW-1185">Reference proteome</keyword>
<dbReference type="Proteomes" id="UP000630445">
    <property type="component" value="Unassembled WGS sequence"/>
</dbReference>
<accession>A0A8H6QK64</accession>
<dbReference type="EMBL" id="JACBAF010001685">
    <property type="protein sequence ID" value="KAF7173989.1"/>
    <property type="molecule type" value="Genomic_DNA"/>
</dbReference>
<evidence type="ECO:0000313" key="4">
    <source>
        <dbReference type="Proteomes" id="UP000630445"/>
    </source>
</evidence>
<dbReference type="Pfam" id="PF12511">
    <property type="entry name" value="DUF3716"/>
    <property type="match status" value="1"/>
</dbReference>
<dbReference type="AlphaFoldDB" id="A0A8H6QK64"/>
<feature type="region of interest" description="Disordered" evidence="1">
    <location>
        <begin position="1"/>
        <end position="53"/>
    </location>
</feature>